<dbReference type="Pfam" id="PF16746">
    <property type="entry name" value="BAR_3"/>
    <property type="match status" value="1"/>
</dbReference>
<dbReference type="InterPro" id="IPR047234">
    <property type="entry name" value="GRAF_fam"/>
</dbReference>
<gene>
    <name evidence="3" type="ORF">QE152_g36777</name>
</gene>
<keyword evidence="4" id="KW-1185">Reference proteome</keyword>
<name>A0AAW1ICI2_POPJA</name>
<proteinExistence type="predicted"/>
<dbReference type="GO" id="GO:0005737">
    <property type="term" value="C:cytoplasm"/>
    <property type="evidence" value="ECO:0007669"/>
    <property type="project" value="InterPro"/>
</dbReference>
<dbReference type="Gene3D" id="1.20.1270.60">
    <property type="entry name" value="Arfaptin homology (AH) domain/BAR domain"/>
    <property type="match status" value="1"/>
</dbReference>
<dbReference type="AlphaFoldDB" id="A0AAW1ICI2"/>
<comment type="caution">
    <text evidence="3">The sequence shown here is derived from an EMBL/GenBank/DDBJ whole genome shotgun (WGS) entry which is preliminary data.</text>
</comment>
<reference evidence="3 4" key="1">
    <citation type="journal article" date="2024" name="BMC Genomics">
        <title>De novo assembly and annotation of Popillia japonica's genome with initial clues to its potential as an invasive pest.</title>
        <authorList>
            <person name="Cucini C."/>
            <person name="Boschi S."/>
            <person name="Funari R."/>
            <person name="Cardaioli E."/>
            <person name="Iannotti N."/>
            <person name="Marturano G."/>
            <person name="Paoli F."/>
            <person name="Bruttini M."/>
            <person name="Carapelli A."/>
            <person name="Frati F."/>
            <person name="Nardi F."/>
        </authorList>
    </citation>
    <scope>NUCLEOTIDE SEQUENCE [LARGE SCALE GENOMIC DNA]</scope>
    <source>
        <strain evidence="3">DMR45628</strain>
    </source>
</reference>
<evidence type="ECO:0000256" key="1">
    <source>
        <dbReference type="SAM" id="Coils"/>
    </source>
</evidence>
<dbReference type="PANTHER" id="PTHR12552">
    <property type="entry name" value="OLIGOPHRENIN 1"/>
    <property type="match status" value="1"/>
</dbReference>
<protein>
    <submittedName>
        <fullName evidence="3">BAR domain</fullName>
    </submittedName>
</protein>
<dbReference type="EMBL" id="JASPKY010000668">
    <property type="protein sequence ID" value="KAK9687007.1"/>
    <property type="molecule type" value="Genomic_DNA"/>
</dbReference>
<dbReference type="SUPFAM" id="SSF103657">
    <property type="entry name" value="BAR/IMD domain-like"/>
    <property type="match status" value="1"/>
</dbReference>
<accession>A0AAW1ICI2</accession>
<dbReference type="InterPro" id="IPR004148">
    <property type="entry name" value="BAR_dom"/>
</dbReference>
<evidence type="ECO:0000313" key="3">
    <source>
        <dbReference type="EMBL" id="KAK9687007.1"/>
    </source>
</evidence>
<sequence length="148" mass="17499">MSVRLPPLEFTECITDSPYFRENLHKHEKELENTNHQIKRLIKEVKELLDAANKLSQAQRSFAKCLEGFKFECIGSTQTDDERVICKSLEEFSRLINAIEDERGRMVRVQYNYNNLMPYNVPYLRFILYTVSGKPRQTPTIYRDIVCM</sequence>
<dbReference type="InterPro" id="IPR027267">
    <property type="entry name" value="AH/BAR_dom_sf"/>
</dbReference>
<feature type="coiled-coil region" evidence="1">
    <location>
        <begin position="24"/>
        <end position="58"/>
    </location>
</feature>
<keyword evidence="1" id="KW-0175">Coiled coil</keyword>
<organism evidence="3 4">
    <name type="scientific">Popillia japonica</name>
    <name type="common">Japanese beetle</name>
    <dbReference type="NCBI Taxonomy" id="7064"/>
    <lineage>
        <taxon>Eukaryota</taxon>
        <taxon>Metazoa</taxon>
        <taxon>Ecdysozoa</taxon>
        <taxon>Arthropoda</taxon>
        <taxon>Hexapoda</taxon>
        <taxon>Insecta</taxon>
        <taxon>Pterygota</taxon>
        <taxon>Neoptera</taxon>
        <taxon>Endopterygota</taxon>
        <taxon>Coleoptera</taxon>
        <taxon>Polyphaga</taxon>
        <taxon>Scarabaeiformia</taxon>
        <taxon>Scarabaeidae</taxon>
        <taxon>Rutelinae</taxon>
        <taxon>Popillia</taxon>
    </lineage>
</organism>
<dbReference type="GO" id="GO:0005096">
    <property type="term" value="F:GTPase activator activity"/>
    <property type="evidence" value="ECO:0007669"/>
    <property type="project" value="InterPro"/>
</dbReference>
<feature type="domain" description="BAR" evidence="2">
    <location>
        <begin position="8"/>
        <end position="107"/>
    </location>
</feature>
<evidence type="ECO:0000259" key="2">
    <source>
        <dbReference type="Pfam" id="PF16746"/>
    </source>
</evidence>
<evidence type="ECO:0000313" key="4">
    <source>
        <dbReference type="Proteomes" id="UP001458880"/>
    </source>
</evidence>
<dbReference type="Proteomes" id="UP001458880">
    <property type="component" value="Unassembled WGS sequence"/>
</dbReference>
<dbReference type="PANTHER" id="PTHR12552:SF1">
    <property type="entry name" value="RHO GTPASE-ACTIVATING PROTEIN GRAF"/>
    <property type="match status" value="1"/>
</dbReference>